<reference evidence="1" key="1">
    <citation type="submission" date="2020-08" db="EMBL/GenBank/DDBJ databases">
        <title>Multicomponent nature underlies the extraordinary mechanical properties of spider dragline silk.</title>
        <authorList>
            <person name="Kono N."/>
            <person name="Nakamura H."/>
            <person name="Mori M."/>
            <person name="Yoshida Y."/>
            <person name="Ohtoshi R."/>
            <person name="Malay A.D."/>
            <person name="Moran D.A.P."/>
            <person name="Tomita M."/>
            <person name="Numata K."/>
            <person name="Arakawa K."/>
        </authorList>
    </citation>
    <scope>NUCLEOTIDE SEQUENCE</scope>
</reference>
<proteinExistence type="predicted"/>
<sequence>MECVFECPTHILDRVRSLRGRLKHKGRAKVLETDHLTIRRGKKTILFLLCIVPREIRGPMRGLMDGAVARSRPTFPDVRGQVEDIIWEIERRKTSL</sequence>
<name>A0A8X7CPP5_9ARAC</name>
<protein>
    <submittedName>
        <fullName evidence="1">Uncharacterized protein</fullName>
    </submittedName>
</protein>
<comment type="caution">
    <text evidence="1">The sequence shown here is derived from an EMBL/GenBank/DDBJ whole genome shotgun (WGS) entry which is preliminary data.</text>
</comment>
<evidence type="ECO:0000313" key="1">
    <source>
        <dbReference type="EMBL" id="GFY73520.1"/>
    </source>
</evidence>
<accession>A0A8X7CPP5</accession>
<dbReference type="AlphaFoldDB" id="A0A8X7CPP5"/>
<keyword evidence="2" id="KW-1185">Reference proteome</keyword>
<evidence type="ECO:0000313" key="2">
    <source>
        <dbReference type="Proteomes" id="UP000886998"/>
    </source>
</evidence>
<dbReference type="EMBL" id="BMAV01020120">
    <property type="protein sequence ID" value="GFY73520.1"/>
    <property type="molecule type" value="Genomic_DNA"/>
</dbReference>
<organism evidence="1 2">
    <name type="scientific">Trichonephila inaurata madagascariensis</name>
    <dbReference type="NCBI Taxonomy" id="2747483"/>
    <lineage>
        <taxon>Eukaryota</taxon>
        <taxon>Metazoa</taxon>
        <taxon>Ecdysozoa</taxon>
        <taxon>Arthropoda</taxon>
        <taxon>Chelicerata</taxon>
        <taxon>Arachnida</taxon>
        <taxon>Araneae</taxon>
        <taxon>Araneomorphae</taxon>
        <taxon>Entelegynae</taxon>
        <taxon>Araneoidea</taxon>
        <taxon>Nephilidae</taxon>
        <taxon>Trichonephila</taxon>
        <taxon>Trichonephila inaurata</taxon>
    </lineage>
</organism>
<dbReference type="Proteomes" id="UP000886998">
    <property type="component" value="Unassembled WGS sequence"/>
</dbReference>
<gene>
    <name evidence="1" type="ORF">TNIN_210771</name>
</gene>